<sequence length="658" mass="74584">MGNEKSALSGLDIDEKAVEIADFWLHHSATLTSTASSQSLSVFISEPSLHSAANFGKPSPLEKTAKNLMLHRHPCILKYVSSWKKGSSYYLSTEEAKPLSQCIGNQTTLQICIGLHSILRALIFLHDNALASHNNICSSSIYVTPEGSWKLGCFEFLCRFSDFNQAYLKKIKTFRYEKAIAPEESNDSLVSQINPISIDIFAFGVLVEEILRPKNTDDVPGLLEFKELARQQLQNQDPELRPKLNDIIKHAFFTHDFINIHAFLIELPLKNQLEKEEFFSSLLNQLKKFPEKIVAEQLGRLLLSRMVLLDSTAQSKLLPYVLKPKTEDDNDHDVDNESGLFTISTFKSYLVPKLLQMFCVRDTCVRLILLAHLNSYIYAFQIDELKKKILPELLVGIKDHDDHLVSITLRALSDLVPILGATAVIGGKRGKLFTDGRPNHDQTRRDVCSIKKINELKSIDVKASDDIVEESILELPERPSPDGGEDDMIQATVNYSEEEGTWSDWEVHEIPNGEITSLKSIKETYIETEISPGKVNNIPPIISLNKYDKINYKKNIIADINELDIKHSKPIQSAKEEVDFFTDMEPVIEKPRILHVDNVHDNSNDKINKSVFDFKENLIDNEAEDYYDNGWGDDLNDWGNDNKDNNNVLDELNEQSAI</sequence>
<dbReference type="Gene3D" id="3.30.200.20">
    <property type="entry name" value="Phosphorylase Kinase, domain 1"/>
    <property type="match status" value="1"/>
</dbReference>
<protein>
    <recommendedName>
        <fullName evidence="3">Protein kinase domain-containing protein</fullName>
    </recommendedName>
</protein>
<accession>A0A834Y730</accession>
<dbReference type="Gene3D" id="1.25.10.10">
    <property type="entry name" value="Leucine-rich Repeat Variant"/>
    <property type="match status" value="1"/>
</dbReference>
<dbReference type="GO" id="GO:0004672">
    <property type="term" value="F:protein kinase activity"/>
    <property type="evidence" value="ECO:0007669"/>
    <property type="project" value="InterPro"/>
</dbReference>
<comment type="caution">
    <text evidence="4">The sequence shown here is derived from an EMBL/GenBank/DDBJ whole genome shotgun (WGS) entry which is preliminary data.</text>
</comment>
<dbReference type="InterPro" id="IPR011009">
    <property type="entry name" value="Kinase-like_dom_sf"/>
</dbReference>
<evidence type="ECO:0000256" key="2">
    <source>
        <dbReference type="SAM" id="MobiDB-lite"/>
    </source>
</evidence>
<dbReference type="SUPFAM" id="SSF48371">
    <property type="entry name" value="ARM repeat"/>
    <property type="match status" value="1"/>
</dbReference>
<dbReference type="PROSITE" id="PS50011">
    <property type="entry name" value="PROTEIN_KINASE_DOM"/>
    <property type="match status" value="1"/>
</dbReference>
<dbReference type="InterPro" id="IPR016024">
    <property type="entry name" value="ARM-type_fold"/>
</dbReference>
<evidence type="ECO:0000256" key="1">
    <source>
        <dbReference type="ARBA" id="ARBA00038349"/>
    </source>
</evidence>
<dbReference type="PANTHER" id="PTHR12984:SF15">
    <property type="entry name" value="PROTEIN-ASSOCIATING WITH THE CARBOXYL-TERMINAL DOMAIN OF EZRIN"/>
    <property type="match status" value="1"/>
</dbReference>
<dbReference type="InterPro" id="IPR051177">
    <property type="entry name" value="CIK-Related_Protein"/>
</dbReference>
<dbReference type="GO" id="GO:0005524">
    <property type="term" value="F:ATP binding"/>
    <property type="evidence" value="ECO:0007669"/>
    <property type="project" value="InterPro"/>
</dbReference>
<evidence type="ECO:0000313" key="4">
    <source>
        <dbReference type="EMBL" id="KAF7997741.1"/>
    </source>
</evidence>
<dbReference type="OrthoDB" id="9942861at2759"/>
<evidence type="ECO:0000313" key="5">
    <source>
        <dbReference type="Proteomes" id="UP000639338"/>
    </source>
</evidence>
<proteinExistence type="inferred from homology"/>
<dbReference type="AlphaFoldDB" id="A0A834Y730"/>
<dbReference type="PANTHER" id="PTHR12984">
    <property type="entry name" value="SCY1-RELATED S/T PROTEIN KINASE-LIKE"/>
    <property type="match status" value="1"/>
</dbReference>
<feature type="region of interest" description="Disordered" evidence="2">
    <location>
        <begin position="636"/>
        <end position="658"/>
    </location>
</feature>
<dbReference type="InterPro" id="IPR000719">
    <property type="entry name" value="Prot_kinase_dom"/>
</dbReference>
<gene>
    <name evidence="4" type="ORF">HCN44_009139</name>
</gene>
<dbReference type="EMBL" id="JACMRX010000001">
    <property type="protein sequence ID" value="KAF7997741.1"/>
    <property type="molecule type" value="Genomic_DNA"/>
</dbReference>
<reference evidence="4 5" key="1">
    <citation type="submission" date="2020-08" db="EMBL/GenBank/DDBJ databases">
        <title>Aphidius gifuensis genome sequencing and assembly.</title>
        <authorList>
            <person name="Du Z."/>
        </authorList>
    </citation>
    <scope>NUCLEOTIDE SEQUENCE [LARGE SCALE GENOMIC DNA]</scope>
    <source>
        <strain evidence="4">YNYX2018</strain>
        <tissue evidence="4">Adults</tissue>
    </source>
</reference>
<dbReference type="SUPFAM" id="SSF56112">
    <property type="entry name" value="Protein kinase-like (PK-like)"/>
    <property type="match status" value="1"/>
</dbReference>
<dbReference type="Proteomes" id="UP000639338">
    <property type="component" value="Unassembled WGS sequence"/>
</dbReference>
<feature type="domain" description="Protein kinase" evidence="3">
    <location>
        <begin position="1"/>
        <end position="253"/>
    </location>
</feature>
<name>A0A834Y730_APHGI</name>
<dbReference type="Gene3D" id="1.10.510.10">
    <property type="entry name" value="Transferase(Phosphotransferase) domain 1"/>
    <property type="match status" value="1"/>
</dbReference>
<evidence type="ECO:0000259" key="3">
    <source>
        <dbReference type="PROSITE" id="PS50011"/>
    </source>
</evidence>
<feature type="compositionally biased region" description="Low complexity" evidence="2">
    <location>
        <begin position="636"/>
        <end position="650"/>
    </location>
</feature>
<dbReference type="InterPro" id="IPR011989">
    <property type="entry name" value="ARM-like"/>
</dbReference>
<comment type="similarity">
    <text evidence="1">Belongs to the protein kinase superfamily.</text>
</comment>
<keyword evidence="5" id="KW-1185">Reference proteome</keyword>
<organism evidence="4 5">
    <name type="scientific">Aphidius gifuensis</name>
    <name type="common">Parasitoid wasp</name>
    <dbReference type="NCBI Taxonomy" id="684658"/>
    <lineage>
        <taxon>Eukaryota</taxon>
        <taxon>Metazoa</taxon>
        <taxon>Ecdysozoa</taxon>
        <taxon>Arthropoda</taxon>
        <taxon>Hexapoda</taxon>
        <taxon>Insecta</taxon>
        <taxon>Pterygota</taxon>
        <taxon>Neoptera</taxon>
        <taxon>Endopterygota</taxon>
        <taxon>Hymenoptera</taxon>
        <taxon>Apocrita</taxon>
        <taxon>Ichneumonoidea</taxon>
        <taxon>Braconidae</taxon>
        <taxon>Aphidiinae</taxon>
        <taxon>Aphidius</taxon>
    </lineage>
</organism>